<name>A0AA85K8Y7_TRIRE</name>
<evidence type="ECO:0000313" key="3">
    <source>
        <dbReference type="WBParaSite" id="TREG1_6950.1"/>
    </source>
</evidence>
<dbReference type="AlphaFoldDB" id="A0AA85K8Y7"/>
<dbReference type="WBParaSite" id="TREG1_6950.1">
    <property type="protein sequence ID" value="TREG1_6950.1"/>
    <property type="gene ID" value="TREG1_6950"/>
</dbReference>
<dbReference type="Proteomes" id="UP000050795">
    <property type="component" value="Unassembled WGS sequence"/>
</dbReference>
<accession>A0AA85K8Y7</accession>
<evidence type="ECO:0000313" key="2">
    <source>
        <dbReference type="Proteomes" id="UP000050795"/>
    </source>
</evidence>
<protein>
    <submittedName>
        <fullName evidence="3">Uncharacterized protein</fullName>
    </submittedName>
</protein>
<sequence>MCGSSSRHTPCSTRSKRRKYKKSIIETVSRGVRQRKSNNEKQNSFIEDHKSQGVDASALATENDFEPCHQLFPTIDIYRPEDPSLEVYTFLRGLDQLLWISLTGAKFLFDRR</sequence>
<feature type="compositionally biased region" description="Polar residues" evidence="1">
    <location>
        <begin position="1"/>
        <end position="11"/>
    </location>
</feature>
<evidence type="ECO:0000256" key="1">
    <source>
        <dbReference type="SAM" id="MobiDB-lite"/>
    </source>
</evidence>
<keyword evidence="2" id="KW-1185">Reference proteome</keyword>
<proteinExistence type="predicted"/>
<feature type="region of interest" description="Disordered" evidence="1">
    <location>
        <begin position="1"/>
        <end position="21"/>
    </location>
</feature>
<reference evidence="3" key="2">
    <citation type="submission" date="2023-11" db="UniProtKB">
        <authorList>
            <consortium name="WormBaseParasite"/>
        </authorList>
    </citation>
    <scope>IDENTIFICATION</scope>
</reference>
<organism evidence="2 3">
    <name type="scientific">Trichobilharzia regenti</name>
    <name type="common">Nasal bird schistosome</name>
    <dbReference type="NCBI Taxonomy" id="157069"/>
    <lineage>
        <taxon>Eukaryota</taxon>
        <taxon>Metazoa</taxon>
        <taxon>Spiralia</taxon>
        <taxon>Lophotrochozoa</taxon>
        <taxon>Platyhelminthes</taxon>
        <taxon>Trematoda</taxon>
        <taxon>Digenea</taxon>
        <taxon>Strigeidida</taxon>
        <taxon>Schistosomatoidea</taxon>
        <taxon>Schistosomatidae</taxon>
        <taxon>Trichobilharzia</taxon>
    </lineage>
</organism>
<reference evidence="2" key="1">
    <citation type="submission" date="2022-06" db="EMBL/GenBank/DDBJ databases">
        <authorList>
            <person name="Berger JAMES D."/>
            <person name="Berger JAMES D."/>
        </authorList>
    </citation>
    <scope>NUCLEOTIDE SEQUENCE [LARGE SCALE GENOMIC DNA]</scope>
</reference>
<feature type="region of interest" description="Disordered" evidence="1">
    <location>
        <begin position="31"/>
        <end position="50"/>
    </location>
</feature>